<comment type="caution">
    <text evidence="1">The sequence shown here is derived from an EMBL/GenBank/DDBJ whole genome shotgun (WGS) entry which is preliminary data.</text>
</comment>
<dbReference type="AlphaFoldDB" id="A0A940MUI7"/>
<proteinExistence type="predicted"/>
<protein>
    <submittedName>
        <fullName evidence="1">Uncharacterized protein</fullName>
    </submittedName>
</protein>
<dbReference type="Proteomes" id="UP000677537">
    <property type="component" value="Unassembled WGS sequence"/>
</dbReference>
<dbReference type="EMBL" id="JAGIZA010000003">
    <property type="protein sequence ID" value="MBP0492231.1"/>
    <property type="molecule type" value="Genomic_DNA"/>
</dbReference>
<dbReference type="RefSeq" id="WP_209371637.1">
    <property type="nucleotide sequence ID" value="NZ_JAGIZA010000003.1"/>
</dbReference>
<gene>
    <name evidence="1" type="ORF">J5Y10_05495</name>
</gene>
<accession>A0A940MUI7</accession>
<name>A0A940MUI7_9PROT</name>
<reference evidence="1" key="1">
    <citation type="submission" date="2021-03" db="EMBL/GenBank/DDBJ databases">
        <authorList>
            <person name="So Y."/>
        </authorList>
    </citation>
    <scope>NUCLEOTIDE SEQUENCE</scope>
    <source>
        <strain evidence="1">SG15</strain>
    </source>
</reference>
<organism evidence="1 2">
    <name type="scientific">Roseomonas indoligenes</name>
    <dbReference type="NCBI Taxonomy" id="2820811"/>
    <lineage>
        <taxon>Bacteria</taxon>
        <taxon>Pseudomonadati</taxon>
        <taxon>Pseudomonadota</taxon>
        <taxon>Alphaproteobacteria</taxon>
        <taxon>Acetobacterales</taxon>
        <taxon>Roseomonadaceae</taxon>
        <taxon>Roseomonas</taxon>
    </lineage>
</organism>
<sequence length="56" mass="6235">MSDPREVRKAAMEDAAKICDSMVKTILFIHPEKEKDPAVVYLRAAAQTIREVAGYA</sequence>
<keyword evidence="2" id="KW-1185">Reference proteome</keyword>
<evidence type="ECO:0000313" key="2">
    <source>
        <dbReference type="Proteomes" id="UP000677537"/>
    </source>
</evidence>
<evidence type="ECO:0000313" key="1">
    <source>
        <dbReference type="EMBL" id="MBP0492231.1"/>
    </source>
</evidence>